<reference evidence="3" key="1">
    <citation type="submission" date="2017-05" db="UniProtKB">
        <authorList>
            <consortium name="EnsemblMetazoa"/>
        </authorList>
    </citation>
    <scope>IDENTIFICATION</scope>
</reference>
<dbReference type="Gene3D" id="1.20.58.60">
    <property type="match status" value="1"/>
</dbReference>
<sequence>MSPEVISVLGKVNKILQLTSQQQSALMDLYQEKYRLVNEKHLMKQFETGTNKVVHWIKSKGLEEAGSVDIGESLAAALLLEEKLNKLTNKVESMKEDVTELKRLADVLRDFNESITDQELKRLNKKYSKFISTYKQRQSLVTRSVCMYRGLEEWRTLYDQLTVNWTKVKNSETDIDDCEELIKSLDNDNNRLKELAEAILLNGQELVKVLKDTGVSQGDPEFRRSLRYISRTTDEVTDKARRSQEIALAKYARLDQYSQILVCEKDGKESIHKLSEILDTLKGRSTVIGDSLEATQNYIMELEEHKKEVDHTREYAKGLLASAVNQRETLGGDLSPNEVLQAELKEISSELESTFTLIRSLLQRLERIQTVQEGAESSIKYWGSERLFSDESSWSEIERVLNNMEEKGGDLQTAVNICIKLGGELLQSLSADFDSESVQYVDTLHKSLIDQEIQLTSLLTTRRHELKNHQKLISVHQANEEVLLWIREQGLPHLTAYCSLRFSVSSI</sequence>
<keyword evidence="1" id="KW-0344">Guanine-nucleotide releasing factor</keyword>
<dbReference type="AlphaFoldDB" id="A0A1X7SW91"/>
<proteinExistence type="predicted"/>
<dbReference type="InParanoid" id="A0A1X7SW91"/>
<evidence type="ECO:0000256" key="2">
    <source>
        <dbReference type="SAM" id="Coils"/>
    </source>
</evidence>
<keyword evidence="2" id="KW-0175">Coiled coil</keyword>
<accession>A0A1X7SW91</accession>
<dbReference type="SUPFAM" id="SSF46966">
    <property type="entry name" value="Spectrin repeat"/>
    <property type="match status" value="1"/>
</dbReference>
<organism evidence="3">
    <name type="scientific">Amphimedon queenslandica</name>
    <name type="common">Sponge</name>
    <dbReference type="NCBI Taxonomy" id="400682"/>
    <lineage>
        <taxon>Eukaryota</taxon>
        <taxon>Metazoa</taxon>
        <taxon>Porifera</taxon>
        <taxon>Demospongiae</taxon>
        <taxon>Heteroscleromorpha</taxon>
        <taxon>Haplosclerida</taxon>
        <taxon>Niphatidae</taxon>
        <taxon>Amphimedon</taxon>
    </lineage>
</organism>
<evidence type="ECO:0000256" key="1">
    <source>
        <dbReference type="ARBA" id="ARBA00022658"/>
    </source>
</evidence>
<feature type="coiled-coil region" evidence="2">
    <location>
        <begin position="77"/>
        <end position="104"/>
    </location>
</feature>
<dbReference type="InterPro" id="IPR051336">
    <property type="entry name" value="RhoGEF_Guanine_NuclExch_SF"/>
</dbReference>
<dbReference type="PANTHER" id="PTHR22826">
    <property type="entry name" value="RHO GUANINE EXCHANGE FACTOR-RELATED"/>
    <property type="match status" value="1"/>
</dbReference>
<dbReference type="PANTHER" id="PTHR22826:SF106">
    <property type="entry name" value="TRIO, ISOFORM A"/>
    <property type="match status" value="1"/>
</dbReference>
<dbReference type="GO" id="GO:0019898">
    <property type="term" value="C:extrinsic component of membrane"/>
    <property type="evidence" value="ECO:0007669"/>
    <property type="project" value="TreeGrafter"/>
</dbReference>
<dbReference type="OrthoDB" id="10256089at2759"/>
<name>A0A1X7SW91_AMPQE</name>
<dbReference type="EnsemblMetazoa" id="Aqu2.1.06247_001">
    <property type="protein sequence ID" value="Aqu2.1.06247_001"/>
    <property type="gene ID" value="Aqu2.1.06247"/>
</dbReference>
<feature type="coiled-coil region" evidence="2">
    <location>
        <begin position="168"/>
        <end position="202"/>
    </location>
</feature>
<dbReference type="GO" id="GO:0005737">
    <property type="term" value="C:cytoplasm"/>
    <property type="evidence" value="ECO:0007669"/>
    <property type="project" value="TreeGrafter"/>
</dbReference>
<evidence type="ECO:0000313" key="3">
    <source>
        <dbReference type="EnsemblMetazoa" id="Aqu2.1.06247_001"/>
    </source>
</evidence>
<dbReference type="GO" id="GO:0005085">
    <property type="term" value="F:guanyl-nucleotide exchange factor activity"/>
    <property type="evidence" value="ECO:0007669"/>
    <property type="project" value="UniProtKB-KW"/>
</dbReference>
<protein>
    <submittedName>
        <fullName evidence="3">Uncharacterized protein</fullName>
    </submittedName>
</protein>